<dbReference type="PANTHER" id="PTHR11927:SF9">
    <property type="entry name" value="L-FUCOSYLTRANSFERASE"/>
    <property type="match status" value="1"/>
</dbReference>
<dbReference type="CDD" id="cd11301">
    <property type="entry name" value="Fut1_Fut2_like"/>
    <property type="match status" value="1"/>
</dbReference>
<evidence type="ECO:0000313" key="3">
    <source>
        <dbReference type="EMBL" id="AOS43388.1"/>
    </source>
</evidence>
<name>A0A1D8AR74_9BACT</name>
<protein>
    <submittedName>
        <fullName evidence="3">Glycosyl transferase family 11</fullName>
    </submittedName>
</protein>
<dbReference type="GO" id="GO:0005975">
    <property type="term" value="P:carbohydrate metabolic process"/>
    <property type="evidence" value="ECO:0007669"/>
    <property type="project" value="InterPro"/>
</dbReference>
<dbReference type="InterPro" id="IPR002516">
    <property type="entry name" value="Glyco_trans_11"/>
</dbReference>
<keyword evidence="4" id="KW-1185">Reference proteome</keyword>
<dbReference type="AlphaFoldDB" id="A0A1D8AR74"/>
<dbReference type="Pfam" id="PF01531">
    <property type="entry name" value="Glyco_transf_11"/>
    <property type="match status" value="1"/>
</dbReference>
<proteinExistence type="predicted"/>
<gene>
    <name evidence="3" type="ORF">Verru16b_00431</name>
</gene>
<dbReference type="PANTHER" id="PTHR11927">
    <property type="entry name" value="GALACTOSIDE 2-L-FUCOSYLTRANSFERASE"/>
    <property type="match status" value="1"/>
</dbReference>
<keyword evidence="1" id="KW-0328">Glycosyltransferase</keyword>
<evidence type="ECO:0000256" key="2">
    <source>
        <dbReference type="ARBA" id="ARBA00022679"/>
    </source>
</evidence>
<keyword evidence="2 3" id="KW-0808">Transferase</keyword>
<dbReference type="EMBL" id="CP016094">
    <property type="protein sequence ID" value="AOS43388.1"/>
    <property type="molecule type" value="Genomic_DNA"/>
</dbReference>
<dbReference type="Proteomes" id="UP000095228">
    <property type="component" value="Chromosome"/>
</dbReference>
<dbReference type="GO" id="GO:0016020">
    <property type="term" value="C:membrane"/>
    <property type="evidence" value="ECO:0007669"/>
    <property type="project" value="InterPro"/>
</dbReference>
<dbReference type="KEGG" id="obg:Verru16b_00431"/>
<evidence type="ECO:0000256" key="1">
    <source>
        <dbReference type="ARBA" id="ARBA00022676"/>
    </source>
</evidence>
<dbReference type="STRING" id="1838286.Verru16b_00431"/>
<accession>A0A1D8AR74</accession>
<organism evidence="3 4">
    <name type="scientific">Lacunisphaera limnophila</name>
    <dbReference type="NCBI Taxonomy" id="1838286"/>
    <lineage>
        <taxon>Bacteria</taxon>
        <taxon>Pseudomonadati</taxon>
        <taxon>Verrucomicrobiota</taxon>
        <taxon>Opitutia</taxon>
        <taxon>Opitutales</taxon>
        <taxon>Opitutaceae</taxon>
        <taxon>Lacunisphaera</taxon>
    </lineage>
</organism>
<evidence type="ECO:0000313" key="4">
    <source>
        <dbReference type="Proteomes" id="UP000095228"/>
    </source>
</evidence>
<dbReference type="OrthoDB" id="9794601at2"/>
<reference evidence="3 4" key="1">
    <citation type="submission" date="2016-06" db="EMBL/GenBank/DDBJ databases">
        <title>Three novel species with peptidoglycan cell walls form the new genus Lacunisphaera gen. nov. in the family Opitutaceae of the verrucomicrobial subdivision 4.</title>
        <authorList>
            <person name="Rast P."/>
            <person name="Gloeckner I."/>
            <person name="Jogler M."/>
            <person name="Boedeker C."/>
            <person name="Jeske O."/>
            <person name="Wiegand S."/>
            <person name="Reinhardt R."/>
            <person name="Schumann P."/>
            <person name="Rohde M."/>
            <person name="Spring S."/>
            <person name="Gloeckner F.O."/>
            <person name="Jogler C."/>
        </authorList>
    </citation>
    <scope>NUCLEOTIDE SEQUENCE [LARGE SCALE GENOMIC DNA]</scope>
    <source>
        <strain evidence="3 4">IG16b</strain>
    </source>
</reference>
<dbReference type="GO" id="GO:0008107">
    <property type="term" value="F:galactoside 2-alpha-L-fucosyltransferase activity"/>
    <property type="evidence" value="ECO:0007669"/>
    <property type="project" value="InterPro"/>
</dbReference>
<dbReference type="RefSeq" id="WP_069960746.1">
    <property type="nucleotide sequence ID" value="NZ_CP016094.1"/>
</dbReference>
<sequence>MSPPSHSPRREVCVKLSGRLGNQMFQYATGLALARRIGATLTLDGAPLDSPAKSRVQIIRSFALTEPCYHSGTSVAERLSRFLARSCGVPRPPFRKHGLPIVHETGLAYDPTVFEHNEGCHLMGRWQSARYFESVDGEIRKTFDLGRHAGAGVQAHAESIRREVLPVAVHLRRGDYATNPRTLSRFGLCTRPYYDAARRHLESVAQPSHYFVFSDDPAAAQAELAGWTNTTFLSGHTAEEDLWLIGQCRQAIISNSTFAWWGGWLIPPSPGKIIVAPKQWFAAAMQQRKSPRDIYCPDWVQV</sequence>